<dbReference type="EMBL" id="CH473953">
    <property type="protein sequence ID" value="EDM12073.1"/>
    <property type="molecule type" value="Genomic_DNA"/>
</dbReference>
<accession>A6HY07</accession>
<reference evidence="2" key="1">
    <citation type="submission" date="2005-09" db="EMBL/GenBank/DDBJ databases">
        <authorList>
            <person name="Mural R.J."/>
            <person name="Li P.W."/>
            <person name="Adams M.D."/>
            <person name="Amanatides P.G."/>
            <person name="Baden-Tillson H."/>
            <person name="Barnstead M."/>
            <person name="Chin S.H."/>
            <person name="Dew I."/>
            <person name="Evans C.A."/>
            <person name="Ferriera S."/>
            <person name="Flanigan M."/>
            <person name="Fosler C."/>
            <person name="Glodek A."/>
            <person name="Gu Z."/>
            <person name="Holt R.A."/>
            <person name="Jennings D."/>
            <person name="Kraft C.L."/>
            <person name="Lu F."/>
            <person name="Nguyen T."/>
            <person name="Nusskern D.R."/>
            <person name="Pfannkoch C.M."/>
            <person name="Sitter C."/>
            <person name="Sutton G.G."/>
            <person name="Venter J.C."/>
            <person name="Wang Z."/>
            <person name="Woodage T."/>
            <person name="Zheng X.H."/>
            <person name="Zhong F."/>
        </authorList>
    </citation>
    <scope>NUCLEOTIDE SEQUENCE [LARGE SCALE GENOMIC DNA]</scope>
    <source>
        <strain>BN</strain>
        <strain evidence="2">Sprague-Dawley</strain>
    </source>
</reference>
<proteinExistence type="predicted"/>
<protein>
    <submittedName>
        <fullName evidence="1">CD151 antigen, isoform CRA_a</fullName>
    </submittedName>
</protein>
<dbReference type="Proteomes" id="UP000234681">
    <property type="component" value="Chromosome 1"/>
</dbReference>
<dbReference type="RGD" id="621290">
    <property type="gene designation" value="Cd151"/>
</dbReference>
<sequence>MLSFPHRPLAPNGLSPGLFLLLITLCKCSTFLYTVSFGNISEWSMAVFIHCCIPDAHRCSCCVTGAQ</sequence>
<evidence type="ECO:0000313" key="3">
    <source>
        <dbReference type="RGD" id="621290"/>
    </source>
</evidence>
<evidence type="ECO:0000313" key="2">
    <source>
        <dbReference type="Proteomes" id="UP000234681"/>
    </source>
</evidence>
<gene>
    <name evidence="1 3" type="primary">Cd151</name>
    <name evidence="1" type="ORF">rCG_47607</name>
</gene>
<dbReference type="AlphaFoldDB" id="A6HY07"/>
<organism evidence="1 2">
    <name type="scientific">Rattus norvegicus</name>
    <name type="common">Rat</name>
    <dbReference type="NCBI Taxonomy" id="10116"/>
    <lineage>
        <taxon>Eukaryota</taxon>
        <taxon>Metazoa</taxon>
        <taxon>Chordata</taxon>
        <taxon>Craniata</taxon>
        <taxon>Vertebrata</taxon>
        <taxon>Euteleostomi</taxon>
        <taxon>Mammalia</taxon>
        <taxon>Eutheria</taxon>
        <taxon>Euarchontoglires</taxon>
        <taxon>Glires</taxon>
        <taxon>Rodentia</taxon>
        <taxon>Myomorpha</taxon>
        <taxon>Muroidea</taxon>
        <taxon>Muridae</taxon>
        <taxon>Murinae</taxon>
        <taxon>Rattus</taxon>
    </lineage>
</organism>
<evidence type="ECO:0000313" key="1">
    <source>
        <dbReference type="EMBL" id="EDM12073.1"/>
    </source>
</evidence>
<name>A6HY07_RAT</name>